<organism evidence="4 5">
    <name type="scientific">Prunus dulcis</name>
    <name type="common">Almond</name>
    <name type="synonym">Amygdalus dulcis</name>
    <dbReference type="NCBI Taxonomy" id="3755"/>
    <lineage>
        <taxon>Eukaryota</taxon>
        <taxon>Viridiplantae</taxon>
        <taxon>Streptophyta</taxon>
        <taxon>Embryophyta</taxon>
        <taxon>Tracheophyta</taxon>
        <taxon>Spermatophyta</taxon>
        <taxon>Magnoliopsida</taxon>
        <taxon>eudicotyledons</taxon>
        <taxon>Gunneridae</taxon>
        <taxon>Pentapetalae</taxon>
        <taxon>rosids</taxon>
        <taxon>fabids</taxon>
        <taxon>Rosales</taxon>
        <taxon>Rosaceae</taxon>
        <taxon>Amygdaloideae</taxon>
        <taxon>Amygdaleae</taxon>
        <taxon>Prunus</taxon>
    </lineage>
</organism>
<evidence type="ECO:0000313" key="5">
    <source>
        <dbReference type="Proteomes" id="UP001054821"/>
    </source>
</evidence>
<keyword evidence="5" id="KW-1185">Reference proteome</keyword>
<dbReference type="GO" id="GO:0009507">
    <property type="term" value="C:chloroplast"/>
    <property type="evidence" value="ECO:0007669"/>
    <property type="project" value="TreeGrafter"/>
</dbReference>
<proteinExistence type="predicted"/>
<comment type="cofactor">
    <cofactor evidence="1">
        <name>Mg(2+)</name>
        <dbReference type="ChEBI" id="CHEBI:18420"/>
    </cofactor>
</comment>
<evidence type="ECO:0000313" key="4">
    <source>
        <dbReference type="EMBL" id="KAI5334172.1"/>
    </source>
</evidence>
<evidence type="ECO:0000256" key="1">
    <source>
        <dbReference type="ARBA" id="ARBA00001946"/>
    </source>
</evidence>
<dbReference type="InterPro" id="IPR050148">
    <property type="entry name" value="Terpene_synthase-like"/>
</dbReference>
<evidence type="ECO:0000256" key="3">
    <source>
        <dbReference type="ARBA" id="ARBA00023239"/>
    </source>
</evidence>
<comment type="caution">
    <text evidence="4">The sequence shown here is derived from an EMBL/GenBank/DDBJ whole genome shotgun (WGS) entry which is preliminary data.</text>
</comment>
<keyword evidence="3" id="KW-0456">Lyase</keyword>
<reference evidence="4 5" key="1">
    <citation type="journal article" date="2022" name="G3 (Bethesda)">
        <title>Whole-genome sequence and methylome profiling of the almond [Prunus dulcis (Mill.) D.A. Webb] cultivar 'Nonpareil'.</title>
        <authorList>
            <person name="D'Amico-Willman K.M."/>
            <person name="Ouma W.Z."/>
            <person name="Meulia T."/>
            <person name="Sideli G.M."/>
            <person name="Gradziel T.M."/>
            <person name="Fresnedo-Ramirez J."/>
        </authorList>
    </citation>
    <scope>NUCLEOTIDE SEQUENCE [LARGE SCALE GENOMIC DNA]</scope>
    <source>
        <strain evidence="4">Clone GOH B32 T37-40</strain>
    </source>
</reference>
<dbReference type="PANTHER" id="PTHR31739:SF3">
    <property type="entry name" value="ENT-KAUR-16-ENE SYNTHASE, CHLOROPLASTIC"/>
    <property type="match status" value="1"/>
</dbReference>
<name>A0AAD4W299_PRUDU</name>
<protein>
    <submittedName>
        <fullName evidence="4">Uncharacterized protein</fullName>
    </submittedName>
</protein>
<dbReference type="AlphaFoldDB" id="A0AAD4W299"/>
<dbReference type="GO" id="GO:0010333">
    <property type="term" value="F:terpene synthase activity"/>
    <property type="evidence" value="ECO:0007669"/>
    <property type="project" value="InterPro"/>
</dbReference>
<keyword evidence="2" id="KW-0460">Magnesium</keyword>
<dbReference type="PANTHER" id="PTHR31739">
    <property type="entry name" value="ENT-COPALYL DIPHOSPHATE SYNTHASE, CHLOROPLASTIC"/>
    <property type="match status" value="1"/>
</dbReference>
<dbReference type="Proteomes" id="UP001054821">
    <property type="component" value="Chromosome 4"/>
</dbReference>
<accession>A0AAD4W299</accession>
<dbReference type="EMBL" id="JAJFAZ020000004">
    <property type="protein sequence ID" value="KAI5334172.1"/>
    <property type="molecule type" value="Genomic_DNA"/>
</dbReference>
<dbReference type="Gene3D" id="1.50.10.160">
    <property type="match status" value="2"/>
</dbReference>
<sequence length="98" mass="11025">MFNNVDLTVSSYHTAWVAMVPSPNSLKDPFFPECLNWLLGLHFIESNLASATDEEQQSPVGFDIIFPSMIESAMNLDMNLPQQGSTLDAIFQRRGFEL</sequence>
<evidence type="ECO:0000256" key="2">
    <source>
        <dbReference type="ARBA" id="ARBA00022842"/>
    </source>
</evidence>
<dbReference type="GO" id="GO:0000287">
    <property type="term" value="F:magnesium ion binding"/>
    <property type="evidence" value="ECO:0007669"/>
    <property type="project" value="TreeGrafter"/>
</dbReference>
<gene>
    <name evidence="4" type="ORF">L3X38_024305</name>
</gene>
<dbReference type="GO" id="GO:0009686">
    <property type="term" value="P:gibberellin biosynthetic process"/>
    <property type="evidence" value="ECO:0007669"/>
    <property type="project" value="TreeGrafter"/>
</dbReference>